<dbReference type="RefSeq" id="WP_036166866.1">
    <property type="nucleotide sequence ID" value="NZ_JRKJ01000005.1"/>
</dbReference>
<accession>A0A0A2X3T6</accession>
<protein>
    <submittedName>
        <fullName evidence="1">Uncharacterized protein</fullName>
    </submittedName>
</protein>
<dbReference type="STRING" id="1300345.LF41_2431"/>
<dbReference type="EMBL" id="JRKJ01000005">
    <property type="protein sequence ID" value="KGQ19924.1"/>
    <property type="molecule type" value="Genomic_DNA"/>
</dbReference>
<comment type="caution">
    <text evidence="1">The sequence shown here is derived from an EMBL/GenBank/DDBJ whole genome shotgun (WGS) entry which is preliminary data.</text>
</comment>
<proteinExistence type="predicted"/>
<name>A0A0A2X3T6_9GAMM</name>
<organism evidence="1 2">
    <name type="scientific">Lysobacter dokdonensis DS-58</name>
    <dbReference type="NCBI Taxonomy" id="1300345"/>
    <lineage>
        <taxon>Bacteria</taxon>
        <taxon>Pseudomonadati</taxon>
        <taxon>Pseudomonadota</taxon>
        <taxon>Gammaproteobacteria</taxon>
        <taxon>Lysobacterales</taxon>
        <taxon>Lysobacteraceae</taxon>
        <taxon>Noviluteimonas</taxon>
    </lineage>
</organism>
<dbReference type="PATRIC" id="fig|1300345.3.peg.1000"/>
<sequence>MKWVLVAVVLVGAFLAYGSHLANTPEGKQRIAERRAIDRCREQQDDALQELATRRLIRVACDNMVADYRAKWNREP</sequence>
<reference evidence="1 2" key="1">
    <citation type="submission" date="2014-09" db="EMBL/GenBank/DDBJ databases">
        <title>Genome sequences of Lysobacter dokdonensis DS-58.</title>
        <authorList>
            <person name="Kim J.F."/>
            <person name="Kwak M.-J."/>
        </authorList>
    </citation>
    <scope>NUCLEOTIDE SEQUENCE [LARGE SCALE GENOMIC DNA]</scope>
    <source>
        <strain evidence="1 2">DS-58</strain>
    </source>
</reference>
<evidence type="ECO:0000313" key="2">
    <source>
        <dbReference type="Proteomes" id="UP000030518"/>
    </source>
</evidence>
<dbReference type="AlphaFoldDB" id="A0A0A2X3T6"/>
<dbReference type="Proteomes" id="UP000030518">
    <property type="component" value="Unassembled WGS sequence"/>
</dbReference>
<gene>
    <name evidence="1" type="ORF">LF41_2431</name>
</gene>
<keyword evidence="2" id="KW-1185">Reference proteome</keyword>
<evidence type="ECO:0000313" key="1">
    <source>
        <dbReference type="EMBL" id="KGQ19924.1"/>
    </source>
</evidence>